<protein>
    <recommendedName>
        <fullName evidence="4">Copia protein</fullName>
    </recommendedName>
</protein>
<evidence type="ECO:0000256" key="1">
    <source>
        <dbReference type="SAM" id="MobiDB-lite"/>
    </source>
</evidence>
<name>A0A026VW16_OOCBI</name>
<dbReference type="InterPro" id="IPR036875">
    <property type="entry name" value="Znf_CCHC_sf"/>
</dbReference>
<feature type="region of interest" description="Disordered" evidence="1">
    <location>
        <begin position="176"/>
        <end position="239"/>
    </location>
</feature>
<gene>
    <name evidence="2" type="ORF">X777_14531</name>
</gene>
<accession>A0A026VW16</accession>
<dbReference type="EMBL" id="KK107724">
    <property type="protein sequence ID" value="EZA47988.1"/>
    <property type="molecule type" value="Genomic_DNA"/>
</dbReference>
<organism evidence="2 3">
    <name type="scientific">Ooceraea biroi</name>
    <name type="common">Clonal raider ant</name>
    <name type="synonym">Cerapachys biroi</name>
    <dbReference type="NCBI Taxonomy" id="2015173"/>
    <lineage>
        <taxon>Eukaryota</taxon>
        <taxon>Metazoa</taxon>
        <taxon>Ecdysozoa</taxon>
        <taxon>Arthropoda</taxon>
        <taxon>Hexapoda</taxon>
        <taxon>Insecta</taxon>
        <taxon>Pterygota</taxon>
        <taxon>Neoptera</taxon>
        <taxon>Endopterygota</taxon>
        <taxon>Hymenoptera</taxon>
        <taxon>Apocrita</taxon>
        <taxon>Aculeata</taxon>
        <taxon>Formicoidea</taxon>
        <taxon>Formicidae</taxon>
        <taxon>Dorylinae</taxon>
        <taxon>Ooceraea</taxon>
    </lineage>
</organism>
<keyword evidence="3" id="KW-1185">Reference proteome</keyword>
<evidence type="ECO:0008006" key="4">
    <source>
        <dbReference type="Google" id="ProtNLM"/>
    </source>
</evidence>
<feature type="compositionally biased region" description="Basic and acidic residues" evidence="1">
    <location>
        <begin position="227"/>
        <end position="239"/>
    </location>
</feature>
<reference evidence="2 3" key="1">
    <citation type="journal article" date="2014" name="Curr. Biol.">
        <title>The genome of the clonal raider ant Cerapachys biroi.</title>
        <authorList>
            <person name="Oxley P.R."/>
            <person name="Ji L."/>
            <person name="Fetter-Pruneda I."/>
            <person name="McKenzie S.K."/>
            <person name="Li C."/>
            <person name="Hu H."/>
            <person name="Zhang G."/>
            <person name="Kronauer D.J."/>
        </authorList>
    </citation>
    <scope>NUCLEOTIDE SEQUENCE [LARGE SCALE GENOMIC DNA]</scope>
</reference>
<sequence length="239" mass="27366">MCCEPIHSRVLYVVQRNVPSTAQRREEQEKWEEADAKAASLIGSVLSKSVADLVLSCTTSNENWLKLCARFERKSTQRLNMLIEMFFQARRDESEDTSSHVAKLQNLFVDLNNELEKHNENRLSQRMLTGRILSTLGKSHDHFKDVWDTIPEDNQTVNLLVEKLCNIELRETKSTDNGQQSAFFSRKAKKSSAGKGPQKCVKDTERAKQRFPCNKRKKLGHWAAECPQKKDKDSGKKVG</sequence>
<dbReference type="GO" id="GO:0008270">
    <property type="term" value="F:zinc ion binding"/>
    <property type="evidence" value="ECO:0007669"/>
    <property type="project" value="InterPro"/>
</dbReference>
<dbReference type="AlphaFoldDB" id="A0A026VW16"/>
<dbReference type="Proteomes" id="UP000053097">
    <property type="component" value="Unassembled WGS sequence"/>
</dbReference>
<dbReference type="SUPFAM" id="SSF57756">
    <property type="entry name" value="Retrovirus zinc finger-like domains"/>
    <property type="match status" value="1"/>
</dbReference>
<evidence type="ECO:0000313" key="3">
    <source>
        <dbReference type="Proteomes" id="UP000053097"/>
    </source>
</evidence>
<proteinExistence type="predicted"/>
<evidence type="ECO:0000313" key="2">
    <source>
        <dbReference type="EMBL" id="EZA47988.1"/>
    </source>
</evidence>
<dbReference type="Pfam" id="PF14223">
    <property type="entry name" value="Retrotran_gag_2"/>
    <property type="match status" value="1"/>
</dbReference>
<dbReference type="GO" id="GO:0003676">
    <property type="term" value="F:nucleic acid binding"/>
    <property type="evidence" value="ECO:0007669"/>
    <property type="project" value="InterPro"/>
</dbReference>